<dbReference type="GO" id="GO:0042128">
    <property type="term" value="P:nitrate assimilation"/>
    <property type="evidence" value="ECO:0007669"/>
    <property type="project" value="UniProtKB-KW"/>
</dbReference>
<evidence type="ECO:0000256" key="5">
    <source>
        <dbReference type="ARBA" id="ARBA00022989"/>
    </source>
</evidence>
<evidence type="ECO:0000313" key="12">
    <source>
        <dbReference type="Proteomes" id="UP000077134"/>
    </source>
</evidence>
<dbReference type="GO" id="GO:0006355">
    <property type="term" value="P:regulation of DNA-templated transcription"/>
    <property type="evidence" value="ECO:0007669"/>
    <property type="project" value="InterPro"/>
</dbReference>
<dbReference type="OrthoDB" id="9773404at2"/>
<dbReference type="SUPFAM" id="SSF103473">
    <property type="entry name" value="MFS general substrate transporter"/>
    <property type="match status" value="1"/>
</dbReference>
<dbReference type="PROSITE" id="PS50112">
    <property type="entry name" value="PAS"/>
    <property type="match status" value="1"/>
</dbReference>
<proteinExistence type="inferred from homology"/>
<dbReference type="CDD" id="cd00130">
    <property type="entry name" value="PAS"/>
    <property type="match status" value="1"/>
</dbReference>
<dbReference type="InterPro" id="IPR035965">
    <property type="entry name" value="PAS-like_dom_sf"/>
</dbReference>
<feature type="transmembrane region" description="Helical" evidence="8">
    <location>
        <begin position="176"/>
        <end position="193"/>
    </location>
</feature>
<evidence type="ECO:0000256" key="4">
    <source>
        <dbReference type="ARBA" id="ARBA00022692"/>
    </source>
</evidence>
<dbReference type="NCBIfam" id="TIGR00229">
    <property type="entry name" value="sensory_box"/>
    <property type="match status" value="1"/>
</dbReference>
<feature type="transmembrane region" description="Helical" evidence="8">
    <location>
        <begin position="58"/>
        <end position="76"/>
    </location>
</feature>
<name>A0A167DKE1_9BACL</name>
<dbReference type="InterPro" id="IPR036259">
    <property type="entry name" value="MFS_trans_sf"/>
</dbReference>
<dbReference type="AlphaFoldDB" id="A0A167DKE1"/>
<dbReference type="PANTHER" id="PTHR23515">
    <property type="entry name" value="HIGH-AFFINITY NITRATE TRANSPORTER 2.3"/>
    <property type="match status" value="1"/>
</dbReference>
<feature type="transmembrane region" description="Helical" evidence="8">
    <location>
        <begin position="109"/>
        <end position="131"/>
    </location>
</feature>
<dbReference type="InterPro" id="IPR011701">
    <property type="entry name" value="MFS"/>
</dbReference>
<evidence type="ECO:0000256" key="6">
    <source>
        <dbReference type="ARBA" id="ARBA00023063"/>
    </source>
</evidence>
<dbReference type="Proteomes" id="UP000077134">
    <property type="component" value="Unassembled WGS sequence"/>
</dbReference>
<feature type="transmembrane region" description="Helical" evidence="8">
    <location>
        <begin position="21"/>
        <end position="46"/>
    </location>
</feature>
<gene>
    <name evidence="11" type="ORF">PNBC_10515</name>
</gene>
<comment type="subcellular location">
    <subcellularLocation>
        <location evidence="1">Cell membrane</location>
        <topology evidence="1">Multi-pass membrane protein</topology>
    </subcellularLocation>
</comment>
<dbReference type="InterPro" id="IPR000014">
    <property type="entry name" value="PAS"/>
</dbReference>
<feature type="domain" description="Major facilitator superfamily (MFS) profile" evidence="10">
    <location>
        <begin position="21"/>
        <end position="396"/>
    </location>
</feature>
<dbReference type="SMART" id="SM00091">
    <property type="entry name" value="PAS"/>
    <property type="match status" value="1"/>
</dbReference>
<accession>A0A167DKE1</accession>
<sequence>MIIKSIHFHKSGGIAVKQKKAILPLQTLSLVLGFAVWGILSSLIVFIKDGIPLTSGQLSLVTAVPIILGSILRVPFGYWTNKYGARLMFLISFVVLLVPVFYISRADSFADLIIGGLFLGVSGATFSVGVTSIPKYYPREKHGLVNGIYGLGNIGSALSTFFAPILATQFGWRSTVQFYLILLIIFAIANFFIGDRKENKSSVPLMEQIKGIYKNEKLWLLCFFYFITFGSFVAFTVFLPNHLVQHFGISKIDAGLRTAGFVLLATIMRPVGGWLGDKLNPFKILSFVFIGLTIGGIMLAFSPSIMLYSVGCLLIGFCSGTGNGTLFKLVPLYFSKQAGIANGLISALGGLGGFFPPLMLSALLAITGHYAIGFMALSMVALCSLLLVLYLYWQDRVKLAEQIIQSTSQAVLVTNKKGIIINVNPAYTAVTGYTADMAIGQKSGFLKSGRHDKEFYESMWKGLKENNCWSGNIWNKKRNGEAFLQHITINAVQNDVGETNYYVGVFSEVDPTLAKLI</sequence>
<dbReference type="InterPro" id="IPR020846">
    <property type="entry name" value="MFS_dom"/>
</dbReference>
<evidence type="ECO:0000256" key="3">
    <source>
        <dbReference type="ARBA" id="ARBA00022448"/>
    </source>
</evidence>
<dbReference type="SUPFAM" id="SSF55785">
    <property type="entry name" value="PYP-like sensor domain (PAS domain)"/>
    <property type="match status" value="1"/>
</dbReference>
<keyword evidence="3" id="KW-0813">Transport</keyword>
<dbReference type="GO" id="GO:0015112">
    <property type="term" value="F:nitrate transmembrane transporter activity"/>
    <property type="evidence" value="ECO:0007669"/>
    <property type="project" value="InterPro"/>
</dbReference>
<evidence type="ECO:0000259" key="9">
    <source>
        <dbReference type="PROSITE" id="PS50112"/>
    </source>
</evidence>
<dbReference type="PROSITE" id="PS50850">
    <property type="entry name" value="MFS"/>
    <property type="match status" value="1"/>
</dbReference>
<dbReference type="Pfam" id="PF00989">
    <property type="entry name" value="PAS"/>
    <property type="match status" value="1"/>
</dbReference>
<keyword evidence="5 8" id="KW-1133">Transmembrane helix</keyword>
<reference evidence="11 12" key="1">
    <citation type="submission" date="2016-02" db="EMBL/GenBank/DDBJ databases">
        <title>Paenibacillus sp. LPB0068, isolated from Crassostrea gigas.</title>
        <authorList>
            <person name="Shin S.-K."/>
            <person name="Yi H."/>
        </authorList>
    </citation>
    <scope>NUCLEOTIDE SEQUENCE [LARGE SCALE GENOMIC DNA]</scope>
    <source>
        <strain evidence="11 12">LPB0068</strain>
    </source>
</reference>
<keyword evidence="4 8" id="KW-0812">Transmembrane</keyword>
<comment type="caution">
    <text evidence="11">The sequence shown here is derived from an EMBL/GenBank/DDBJ whole genome shotgun (WGS) entry which is preliminary data.</text>
</comment>
<keyword evidence="12" id="KW-1185">Reference proteome</keyword>
<keyword evidence="7 8" id="KW-0472">Membrane</keyword>
<feature type="transmembrane region" description="Helical" evidence="8">
    <location>
        <begin position="254"/>
        <end position="272"/>
    </location>
</feature>
<feature type="transmembrane region" description="Helical" evidence="8">
    <location>
        <begin position="284"/>
        <end position="301"/>
    </location>
</feature>
<dbReference type="InterPro" id="IPR044772">
    <property type="entry name" value="NO3_transporter"/>
</dbReference>
<protein>
    <submittedName>
        <fullName evidence="11">Nitrate/nitrite transporter</fullName>
    </submittedName>
</protein>
<evidence type="ECO:0000256" key="7">
    <source>
        <dbReference type="ARBA" id="ARBA00023136"/>
    </source>
</evidence>
<evidence type="ECO:0000256" key="2">
    <source>
        <dbReference type="ARBA" id="ARBA00008432"/>
    </source>
</evidence>
<feature type="domain" description="PAS" evidence="9">
    <location>
        <begin position="396"/>
        <end position="441"/>
    </location>
</feature>
<feature type="transmembrane region" description="Helical" evidence="8">
    <location>
        <begin position="218"/>
        <end position="239"/>
    </location>
</feature>
<evidence type="ECO:0000256" key="8">
    <source>
        <dbReference type="SAM" id="Phobius"/>
    </source>
</evidence>
<dbReference type="GO" id="GO:0005886">
    <property type="term" value="C:plasma membrane"/>
    <property type="evidence" value="ECO:0007669"/>
    <property type="project" value="UniProtKB-SubCell"/>
</dbReference>
<feature type="transmembrane region" description="Helical" evidence="8">
    <location>
        <begin position="339"/>
        <end position="364"/>
    </location>
</feature>
<dbReference type="Pfam" id="PF07690">
    <property type="entry name" value="MFS_1"/>
    <property type="match status" value="1"/>
</dbReference>
<feature type="transmembrane region" description="Helical" evidence="8">
    <location>
        <begin position="307"/>
        <end position="327"/>
    </location>
</feature>
<dbReference type="Gene3D" id="1.20.1250.20">
    <property type="entry name" value="MFS general substrate transporter like domains"/>
    <property type="match status" value="2"/>
</dbReference>
<comment type="similarity">
    <text evidence="2">Belongs to the major facilitator superfamily. Nitrate/nitrite porter (TC 2.A.1.8) family.</text>
</comment>
<evidence type="ECO:0000256" key="1">
    <source>
        <dbReference type="ARBA" id="ARBA00004651"/>
    </source>
</evidence>
<dbReference type="Gene3D" id="3.30.450.20">
    <property type="entry name" value="PAS domain"/>
    <property type="match status" value="1"/>
</dbReference>
<keyword evidence="6" id="KW-0534">Nitrate assimilation</keyword>
<feature type="transmembrane region" description="Helical" evidence="8">
    <location>
        <begin position="143"/>
        <end position="170"/>
    </location>
</feature>
<dbReference type="KEGG" id="pcx:LPB68_03445"/>
<feature type="transmembrane region" description="Helical" evidence="8">
    <location>
        <begin position="370"/>
        <end position="393"/>
    </location>
</feature>
<organism evidence="11 12">
    <name type="scientific">Paenibacillus crassostreae</name>
    <dbReference type="NCBI Taxonomy" id="1763538"/>
    <lineage>
        <taxon>Bacteria</taxon>
        <taxon>Bacillati</taxon>
        <taxon>Bacillota</taxon>
        <taxon>Bacilli</taxon>
        <taxon>Bacillales</taxon>
        <taxon>Paenibacillaceae</taxon>
        <taxon>Paenibacillus</taxon>
    </lineage>
</organism>
<dbReference type="EMBL" id="LSFN01000014">
    <property type="protein sequence ID" value="OAB74490.1"/>
    <property type="molecule type" value="Genomic_DNA"/>
</dbReference>
<dbReference type="STRING" id="1763538.LPB68_03445"/>
<dbReference type="InterPro" id="IPR013767">
    <property type="entry name" value="PAS_fold"/>
</dbReference>
<evidence type="ECO:0000259" key="10">
    <source>
        <dbReference type="PROSITE" id="PS50850"/>
    </source>
</evidence>
<feature type="transmembrane region" description="Helical" evidence="8">
    <location>
        <begin position="83"/>
        <end position="103"/>
    </location>
</feature>
<evidence type="ECO:0000313" key="11">
    <source>
        <dbReference type="EMBL" id="OAB74490.1"/>
    </source>
</evidence>
<dbReference type="CDD" id="cd17341">
    <property type="entry name" value="MFS_NRT2_like"/>
    <property type="match status" value="1"/>
</dbReference>